<reference evidence="1" key="1">
    <citation type="submission" date="2019-08" db="EMBL/GenBank/DDBJ databases">
        <authorList>
            <person name="Kucharzyk K."/>
            <person name="Murdoch R.W."/>
            <person name="Higgins S."/>
            <person name="Loffler F."/>
        </authorList>
    </citation>
    <scope>NUCLEOTIDE SEQUENCE</scope>
</reference>
<sequence length="97" mass="10671">MARLVARHFPLGTRMSLPSGGLCLWLEFPAQMSTSDLFTAALARGIRIAPGSMFSNSGRYEHCMRLACTHPVDELMERAMQDLGAMACRQLGQSPRS</sequence>
<dbReference type="InterPro" id="IPR015424">
    <property type="entry name" value="PyrdxlP-dep_Trfase"/>
</dbReference>
<dbReference type="PANTHER" id="PTHR42858">
    <property type="entry name" value="AMINOTRANSFERASE"/>
    <property type="match status" value="1"/>
</dbReference>
<comment type="caution">
    <text evidence="1">The sequence shown here is derived from an EMBL/GenBank/DDBJ whole genome shotgun (WGS) entry which is preliminary data.</text>
</comment>
<name>A0A645GM94_9ZZZZ</name>
<proteinExistence type="predicted"/>
<dbReference type="SUPFAM" id="SSF53383">
    <property type="entry name" value="PLP-dependent transferases"/>
    <property type="match status" value="1"/>
</dbReference>
<dbReference type="PANTHER" id="PTHR42858:SF1">
    <property type="entry name" value="LD15494P"/>
    <property type="match status" value="1"/>
</dbReference>
<dbReference type="GO" id="GO:0047536">
    <property type="term" value="F:2-aminoadipate transaminase activity"/>
    <property type="evidence" value="ECO:0007669"/>
    <property type="project" value="TreeGrafter"/>
</dbReference>
<evidence type="ECO:0008006" key="2">
    <source>
        <dbReference type="Google" id="ProtNLM"/>
    </source>
</evidence>
<accession>A0A645GM94</accession>
<organism evidence="1">
    <name type="scientific">bioreactor metagenome</name>
    <dbReference type="NCBI Taxonomy" id="1076179"/>
    <lineage>
        <taxon>unclassified sequences</taxon>
        <taxon>metagenomes</taxon>
        <taxon>ecological metagenomes</taxon>
    </lineage>
</organism>
<evidence type="ECO:0000313" key="1">
    <source>
        <dbReference type="EMBL" id="MPN27845.1"/>
    </source>
</evidence>
<dbReference type="AlphaFoldDB" id="A0A645GM94"/>
<dbReference type="EMBL" id="VSSQ01077871">
    <property type="protein sequence ID" value="MPN27845.1"/>
    <property type="molecule type" value="Genomic_DNA"/>
</dbReference>
<protein>
    <recommendedName>
        <fullName evidence="2">2-aminoadipate transaminase</fullName>
    </recommendedName>
</protein>
<dbReference type="InterPro" id="IPR015422">
    <property type="entry name" value="PyrdxlP-dep_Trfase_small"/>
</dbReference>
<dbReference type="Gene3D" id="3.90.1150.10">
    <property type="entry name" value="Aspartate Aminotransferase, domain 1"/>
    <property type="match status" value="1"/>
</dbReference>
<gene>
    <name evidence="1" type="ORF">SDC9_175279</name>
</gene>